<feature type="domain" description="RelA/SpoT" evidence="1">
    <location>
        <begin position="49"/>
        <end position="175"/>
    </location>
</feature>
<organism evidence="2 3">
    <name type="scientific">Escherichia coli O45:K1 (strain S88 / ExPEC)</name>
    <dbReference type="NCBI Taxonomy" id="585035"/>
    <lineage>
        <taxon>Bacteria</taxon>
        <taxon>Pseudomonadati</taxon>
        <taxon>Pseudomonadota</taxon>
        <taxon>Gammaproteobacteria</taxon>
        <taxon>Enterobacterales</taxon>
        <taxon>Enterobacteriaceae</taxon>
        <taxon>Escherichia</taxon>
    </lineage>
</organism>
<dbReference type="GO" id="GO:0015969">
    <property type="term" value="P:guanosine tetraphosphate metabolic process"/>
    <property type="evidence" value="ECO:0007669"/>
    <property type="project" value="InterPro"/>
</dbReference>
<gene>
    <name evidence="2" type="ordered locus">ECS88_2201</name>
</gene>
<dbReference type="Gene3D" id="1.10.287.860">
    <property type="entry name" value="Nucleotidyltransferase"/>
    <property type="match status" value="1"/>
</dbReference>
<evidence type="ECO:0000313" key="2">
    <source>
        <dbReference type="EMBL" id="CAR03487.1"/>
    </source>
</evidence>
<dbReference type="SUPFAM" id="SSF81301">
    <property type="entry name" value="Nucleotidyltransferase"/>
    <property type="match status" value="1"/>
</dbReference>
<dbReference type="CDD" id="cd05399">
    <property type="entry name" value="NT_Rel-Spo_like"/>
    <property type="match status" value="1"/>
</dbReference>
<dbReference type="Gene3D" id="3.30.460.10">
    <property type="entry name" value="Beta Polymerase, domain 2"/>
    <property type="match status" value="1"/>
</dbReference>
<dbReference type="InterPro" id="IPR007685">
    <property type="entry name" value="RelA_SpoT"/>
</dbReference>
<dbReference type="HOGENOM" id="CLU_058756_0_0_6"/>
<dbReference type="PANTHER" id="PTHR41773:SF1">
    <property type="entry name" value="RELA_SPOT DOMAIN-CONTAINING PROTEIN"/>
    <property type="match status" value="1"/>
</dbReference>
<sequence>MEPMDTRMSDILITYDERKDKFESYALTLKSLLTTLIRNEKISIHSLESRVKTKKSLEGKINKKGKYKSIDDITDIVGIRIITHYADDVDKIAAIVEKEFTIDQENSIDKRTSIAPDKFGYLSLHYIVTLNSTRTNLKEYEVYKNIKAELQIRSILQHAWAEIEHDIGYKSATGLPNEIRRYFSRLAGLLEMADDEFIKIRKKISERQKEVAKELEQGTSDSVLDIFTLDEFLNTSRIMSELSEEIKEKTGITVHGRYKDKDLGYLLNGLNLANITTIEQLNQKLSQMKKQIVDRIFCFGEPFINYCRETPMPKEALLSYLCQIIVAFQNSPSLESEFNNKAGLNLKNSNISDFFSNIRENISTQP</sequence>
<dbReference type="PANTHER" id="PTHR41773">
    <property type="entry name" value="GTP PYROPHOSPHATASE-RELATED"/>
    <property type="match status" value="1"/>
</dbReference>
<name>B7MEB4_ECO45</name>
<protein>
    <recommendedName>
        <fullName evidence="1">RelA/SpoT domain-containing protein</fullName>
    </recommendedName>
</protein>
<dbReference type="KEGG" id="ecz:ECS88_2201"/>
<dbReference type="Pfam" id="PF04607">
    <property type="entry name" value="RelA_SpoT"/>
    <property type="match status" value="1"/>
</dbReference>
<dbReference type="InterPro" id="IPR043519">
    <property type="entry name" value="NT_sf"/>
</dbReference>
<accession>B7MEB4</accession>
<proteinExistence type="predicted"/>
<dbReference type="SMART" id="SM00954">
    <property type="entry name" value="RelA_SpoT"/>
    <property type="match status" value="1"/>
</dbReference>
<reference evidence="3" key="1">
    <citation type="journal article" date="2009" name="PLoS Genet.">
        <title>Organised genome dynamics in the Escherichia coli species results in highly diverse adaptive paths.</title>
        <authorList>
            <person name="Touchon M."/>
            <person name="Hoede C."/>
            <person name="Tenaillon O."/>
            <person name="Barbe V."/>
            <person name="Baeriswyl S."/>
            <person name="Bidet P."/>
            <person name="Bingen E."/>
            <person name="Bonacorsi S."/>
            <person name="Bouchier C."/>
            <person name="Bouvet O."/>
            <person name="Calteau A."/>
            <person name="Chiapello H."/>
            <person name="Clermont O."/>
            <person name="Cruveiller S."/>
            <person name="Danchin A."/>
            <person name="Diard M."/>
            <person name="Dossat C."/>
            <person name="Karoui M.E."/>
            <person name="Frapy E."/>
            <person name="Garry L."/>
            <person name="Ghigo J.M."/>
            <person name="Gilles A.M."/>
            <person name="Johnson J."/>
            <person name="Le Bouguenec C."/>
            <person name="Lescat M."/>
            <person name="Mangenot S."/>
            <person name="Martinez-Jehanne V."/>
            <person name="Matic I."/>
            <person name="Nassif X."/>
            <person name="Oztas S."/>
            <person name="Petit M.A."/>
            <person name="Pichon C."/>
            <person name="Rouy Z."/>
            <person name="Ruf C.S."/>
            <person name="Schneider D."/>
            <person name="Tourret J."/>
            <person name="Vacherie B."/>
            <person name="Vallenet D."/>
            <person name="Medigue C."/>
            <person name="Rocha E.P.C."/>
            <person name="Denamur E."/>
        </authorList>
    </citation>
    <scope>NUCLEOTIDE SEQUENCE [LARGE SCALE GENOMIC DNA]</scope>
    <source>
        <strain evidence="3">S88 / ExPEC</strain>
    </source>
</reference>
<dbReference type="Proteomes" id="UP000000747">
    <property type="component" value="Chromosome"/>
</dbReference>
<dbReference type="EMBL" id="CU928161">
    <property type="protein sequence ID" value="CAR03487.1"/>
    <property type="molecule type" value="Genomic_DNA"/>
</dbReference>
<evidence type="ECO:0000313" key="3">
    <source>
        <dbReference type="Proteomes" id="UP000000747"/>
    </source>
</evidence>
<dbReference type="AlphaFoldDB" id="B7MEB4"/>
<keyword evidence="3" id="KW-1185">Reference proteome</keyword>
<evidence type="ECO:0000259" key="1">
    <source>
        <dbReference type="SMART" id="SM00954"/>
    </source>
</evidence>